<organism evidence="2 3">
    <name type="scientific">Moniliophthora roreri</name>
    <name type="common">Frosty pod rot fungus</name>
    <name type="synonym">Monilia roreri</name>
    <dbReference type="NCBI Taxonomy" id="221103"/>
    <lineage>
        <taxon>Eukaryota</taxon>
        <taxon>Fungi</taxon>
        <taxon>Dikarya</taxon>
        <taxon>Basidiomycota</taxon>
        <taxon>Agaricomycotina</taxon>
        <taxon>Agaricomycetes</taxon>
        <taxon>Agaricomycetidae</taxon>
        <taxon>Agaricales</taxon>
        <taxon>Marasmiineae</taxon>
        <taxon>Marasmiaceae</taxon>
        <taxon>Moniliophthora</taxon>
    </lineage>
</organism>
<proteinExistence type="predicted"/>
<feature type="compositionally biased region" description="Polar residues" evidence="1">
    <location>
        <begin position="1"/>
        <end position="30"/>
    </location>
</feature>
<evidence type="ECO:0000313" key="2">
    <source>
        <dbReference type="EMBL" id="KTB46641.1"/>
    </source>
</evidence>
<dbReference type="Proteomes" id="UP000054988">
    <property type="component" value="Unassembled WGS sequence"/>
</dbReference>
<gene>
    <name evidence="2" type="ORF">WG66_782</name>
</gene>
<feature type="region of interest" description="Disordered" evidence="1">
    <location>
        <begin position="1"/>
        <end position="64"/>
    </location>
</feature>
<feature type="compositionally biased region" description="Acidic residues" evidence="1">
    <location>
        <begin position="44"/>
        <end position="57"/>
    </location>
</feature>
<sequence>MQQGSRASTSRPNSPQLSLISQRPQPTPSDDSTEQAPHVQLTVWDDEEEEDVDEEDDRDLHPVRTFNDPTMWPMARTEEVYMQLNALFARWEPTVPSTVKTTVVRFVDNLQLVLHYLRSNVQFNSFDEVASSLKQLHKFKLEFVQWLLKFRGPDIGVDTSIN</sequence>
<accession>A0A0W0GDK1</accession>
<evidence type="ECO:0000256" key="1">
    <source>
        <dbReference type="SAM" id="MobiDB-lite"/>
    </source>
</evidence>
<comment type="caution">
    <text evidence="2">The sequence shown here is derived from an EMBL/GenBank/DDBJ whole genome shotgun (WGS) entry which is preliminary data.</text>
</comment>
<reference evidence="2 3" key="1">
    <citation type="submission" date="2015-12" db="EMBL/GenBank/DDBJ databases">
        <title>Draft genome sequence of Moniliophthora roreri, the causal agent of frosty pod rot of cacao.</title>
        <authorList>
            <person name="Aime M.C."/>
            <person name="Diaz-Valderrama J.R."/>
            <person name="Kijpornyongpan T."/>
            <person name="Phillips-Mora W."/>
        </authorList>
    </citation>
    <scope>NUCLEOTIDE SEQUENCE [LARGE SCALE GENOMIC DNA]</scope>
    <source>
        <strain evidence="2 3">MCA 2952</strain>
    </source>
</reference>
<dbReference type="EMBL" id="LATX01000294">
    <property type="protein sequence ID" value="KTB46641.1"/>
    <property type="molecule type" value="Genomic_DNA"/>
</dbReference>
<name>A0A0W0GDK1_MONRR</name>
<dbReference type="AlphaFoldDB" id="A0A0W0GDK1"/>
<protein>
    <submittedName>
        <fullName evidence="2">Uncharacterized protein</fullName>
    </submittedName>
</protein>
<evidence type="ECO:0000313" key="3">
    <source>
        <dbReference type="Proteomes" id="UP000054988"/>
    </source>
</evidence>